<dbReference type="OrthoDB" id="4141464at2759"/>
<evidence type="ECO:0000256" key="1">
    <source>
        <dbReference type="SAM" id="Phobius"/>
    </source>
</evidence>
<dbReference type="Proteomes" id="UP000077266">
    <property type="component" value="Unassembled WGS sequence"/>
</dbReference>
<keyword evidence="1" id="KW-0472">Membrane</keyword>
<evidence type="ECO:0000259" key="2">
    <source>
        <dbReference type="Pfam" id="PF01757"/>
    </source>
</evidence>
<evidence type="ECO:0000313" key="4">
    <source>
        <dbReference type="Proteomes" id="UP000077266"/>
    </source>
</evidence>
<protein>
    <recommendedName>
        <fullName evidence="2">Acyltransferase 3 domain-containing protein</fullName>
    </recommendedName>
</protein>
<organism evidence="3 4">
    <name type="scientific">Exidia glandulosa HHB12029</name>
    <dbReference type="NCBI Taxonomy" id="1314781"/>
    <lineage>
        <taxon>Eukaryota</taxon>
        <taxon>Fungi</taxon>
        <taxon>Dikarya</taxon>
        <taxon>Basidiomycota</taxon>
        <taxon>Agaricomycotina</taxon>
        <taxon>Agaricomycetes</taxon>
        <taxon>Auriculariales</taxon>
        <taxon>Exidiaceae</taxon>
        <taxon>Exidia</taxon>
    </lineage>
</organism>
<feature type="domain" description="Acyltransferase 3" evidence="2">
    <location>
        <begin position="36"/>
        <end position="398"/>
    </location>
</feature>
<evidence type="ECO:0000313" key="3">
    <source>
        <dbReference type="EMBL" id="KZV97338.1"/>
    </source>
</evidence>
<dbReference type="PANTHER" id="PTHR36927">
    <property type="entry name" value="BLR4337 PROTEIN"/>
    <property type="match status" value="1"/>
</dbReference>
<dbReference type="GO" id="GO:0016747">
    <property type="term" value="F:acyltransferase activity, transferring groups other than amino-acyl groups"/>
    <property type="evidence" value="ECO:0007669"/>
    <property type="project" value="InterPro"/>
</dbReference>
<feature type="transmembrane region" description="Helical" evidence="1">
    <location>
        <begin position="130"/>
        <end position="149"/>
    </location>
</feature>
<proteinExistence type="predicted"/>
<dbReference type="PANTHER" id="PTHR36927:SF4">
    <property type="entry name" value="BLR5718 PROTEIN"/>
    <property type="match status" value="1"/>
</dbReference>
<accession>A0A165L4K7</accession>
<dbReference type="Pfam" id="PF01757">
    <property type="entry name" value="Acyl_transf_3"/>
    <property type="match status" value="1"/>
</dbReference>
<dbReference type="InterPro" id="IPR002656">
    <property type="entry name" value="Acyl_transf_3_dom"/>
</dbReference>
<name>A0A165L4K7_EXIGL</name>
<reference evidence="3 4" key="1">
    <citation type="journal article" date="2016" name="Mol. Biol. Evol.">
        <title>Comparative Genomics of Early-Diverging Mushroom-Forming Fungi Provides Insights into the Origins of Lignocellulose Decay Capabilities.</title>
        <authorList>
            <person name="Nagy L.G."/>
            <person name="Riley R."/>
            <person name="Tritt A."/>
            <person name="Adam C."/>
            <person name="Daum C."/>
            <person name="Floudas D."/>
            <person name="Sun H."/>
            <person name="Yadav J.S."/>
            <person name="Pangilinan J."/>
            <person name="Larsson K.H."/>
            <person name="Matsuura K."/>
            <person name="Barry K."/>
            <person name="Labutti K."/>
            <person name="Kuo R."/>
            <person name="Ohm R.A."/>
            <person name="Bhattacharya S.S."/>
            <person name="Shirouzu T."/>
            <person name="Yoshinaga Y."/>
            <person name="Martin F.M."/>
            <person name="Grigoriev I.V."/>
            <person name="Hibbett D.S."/>
        </authorList>
    </citation>
    <scope>NUCLEOTIDE SEQUENCE [LARGE SCALE GENOMIC DNA]</scope>
    <source>
        <strain evidence="3 4">HHB12029</strain>
    </source>
</reference>
<dbReference type="InterPro" id="IPR050623">
    <property type="entry name" value="Glucan_succinyl_AcylTrfase"/>
</dbReference>
<dbReference type="AlphaFoldDB" id="A0A165L4K7"/>
<sequence length="413" mass="46057">MWYIVGIHPAISRPPTAVVAGHDGKQAQTVQRLKPLDTLRNFMTCLVIYFHIAIVYGGEGEWPYVEAKKTDAILTLFIALCQSFFMAAFFVISGYFSAASLKRVLSRAQRTGQNRACAAWDYFKKRLLRLGLPSVVYTLVFHAMALAFARGERFDWTFYKSYLAEQRAWPGIRGPLWYCATTLVFDAVYALHAALNLPALPVGRFTPPILLFAEPIFSYVWRQAFPLGSAVVALGMSPAYLPQYTLAYFTGVFLSERPQLLFPPHPSKWTSPLPGLALFATYSAFAFRHAPTLALLSDASPLFKRWQWDSAALVYSIWNELGFAALTHLCVRGAQMWSEMFDDPNNSGQGRLARLAFGAYIVHGPLCTLIPYQLRWLALPPIPKTVFVGTLCTVASYIGSALLMQIPGASKVL</sequence>
<feature type="transmembrane region" description="Helical" evidence="1">
    <location>
        <begin position="76"/>
        <end position="98"/>
    </location>
</feature>
<feature type="transmembrane region" description="Helical" evidence="1">
    <location>
        <begin position="38"/>
        <end position="56"/>
    </location>
</feature>
<gene>
    <name evidence="3" type="ORF">EXIGLDRAFT_703666</name>
</gene>
<keyword evidence="4" id="KW-1185">Reference proteome</keyword>
<keyword evidence="1" id="KW-0812">Transmembrane</keyword>
<dbReference type="InParanoid" id="A0A165L4K7"/>
<dbReference type="EMBL" id="KV425931">
    <property type="protein sequence ID" value="KZV97338.1"/>
    <property type="molecule type" value="Genomic_DNA"/>
</dbReference>
<keyword evidence="1" id="KW-1133">Transmembrane helix</keyword>